<dbReference type="EMBL" id="UGYV01000001">
    <property type="protein sequence ID" value="SUI69378.1"/>
    <property type="molecule type" value="Genomic_DNA"/>
</dbReference>
<evidence type="ECO:0000313" key="1">
    <source>
        <dbReference type="EMBL" id="SUI69378.1"/>
    </source>
</evidence>
<gene>
    <name evidence="1" type="ORF">NCTC10736_01159</name>
</gene>
<evidence type="ECO:0000313" key="2">
    <source>
        <dbReference type="Proteomes" id="UP000255061"/>
    </source>
</evidence>
<proteinExistence type="predicted"/>
<organism evidence="1 2">
    <name type="scientific">Shewanella morhuae</name>
    <dbReference type="NCBI Taxonomy" id="365591"/>
    <lineage>
        <taxon>Bacteria</taxon>
        <taxon>Pseudomonadati</taxon>
        <taxon>Pseudomonadota</taxon>
        <taxon>Gammaproteobacteria</taxon>
        <taxon>Alteromonadales</taxon>
        <taxon>Shewanellaceae</taxon>
        <taxon>Shewanella</taxon>
    </lineage>
</organism>
<sequence>MSKFEVLSLLISTLAAVISCISLVRTRKLAKEQLELERVTAELSRLQIESIAEEKSDKTKPKFNVNLTKLGKSYNFYISNTGQGSAYNVDFELIDCNDSPLSTRELQDMFPHQEIKPNSRIKLMAAIHMGSPRKYQVKLIWENVGGDKYEEIFWPTM</sequence>
<name>A0A379ZVT9_9GAMM</name>
<dbReference type="RefSeq" id="WP_115405704.1">
    <property type="nucleotide sequence ID" value="NZ_BPFE01000119.1"/>
</dbReference>
<protein>
    <submittedName>
        <fullName evidence="1">Uncharacterized protein</fullName>
    </submittedName>
</protein>
<reference evidence="1 2" key="1">
    <citation type="submission" date="2018-06" db="EMBL/GenBank/DDBJ databases">
        <authorList>
            <consortium name="Pathogen Informatics"/>
            <person name="Doyle S."/>
        </authorList>
    </citation>
    <scope>NUCLEOTIDE SEQUENCE [LARGE SCALE GENOMIC DNA]</scope>
    <source>
        <strain evidence="1 2">NCTC10736</strain>
    </source>
</reference>
<dbReference type="AlphaFoldDB" id="A0A379ZVT9"/>
<dbReference type="Proteomes" id="UP000255061">
    <property type="component" value="Unassembled WGS sequence"/>
</dbReference>
<dbReference type="PROSITE" id="PS51257">
    <property type="entry name" value="PROKAR_LIPOPROTEIN"/>
    <property type="match status" value="1"/>
</dbReference>
<accession>A0A379ZVT9</accession>